<reference evidence="7" key="1">
    <citation type="submission" date="2018-09" db="EMBL/GenBank/DDBJ databases">
        <title>Genome sequencing of strain 2DFWR-13.</title>
        <authorList>
            <person name="Heo J."/>
            <person name="Kim S.-J."/>
            <person name="Kwon S.-W."/>
        </authorList>
    </citation>
    <scope>NUCLEOTIDE SEQUENCE [LARGE SCALE GENOMIC DNA]</scope>
    <source>
        <strain evidence="7">2DFWR-13</strain>
    </source>
</reference>
<dbReference type="Gene3D" id="3.40.50.720">
    <property type="entry name" value="NAD(P)-binding Rossmann-like Domain"/>
    <property type="match status" value="1"/>
</dbReference>
<feature type="domain" description="Gfo/Idh/MocA-like oxidoreductase N-terminal" evidence="4">
    <location>
        <begin position="9"/>
        <end position="118"/>
    </location>
</feature>
<keyword evidence="2" id="KW-0560">Oxidoreductase</keyword>
<dbReference type="InterPro" id="IPR036291">
    <property type="entry name" value="NAD(P)-bd_dom_sf"/>
</dbReference>
<dbReference type="KEGG" id="lyd:D7I47_06550"/>
<dbReference type="InterPro" id="IPR000683">
    <property type="entry name" value="Gfo/Idh/MocA-like_OxRdtase_N"/>
</dbReference>
<evidence type="ECO:0000259" key="5">
    <source>
        <dbReference type="Pfam" id="PF22725"/>
    </source>
</evidence>
<dbReference type="Pfam" id="PF22725">
    <property type="entry name" value="GFO_IDH_MocA_C3"/>
    <property type="match status" value="1"/>
</dbReference>
<protein>
    <submittedName>
        <fullName evidence="6">Gfo/Idh/MocA family oxidoreductase</fullName>
    </submittedName>
</protein>
<dbReference type="OrthoDB" id="9815825at2"/>
<dbReference type="Gene3D" id="3.30.360.10">
    <property type="entry name" value="Dihydrodipicolinate Reductase, domain 2"/>
    <property type="match status" value="1"/>
</dbReference>
<dbReference type="SUPFAM" id="SSF55347">
    <property type="entry name" value="Glyceraldehyde-3-phosphate dehydrogenase-like, C-terminal domain"/>
    <property type="match status" value="1"/>
</dbReference>
<dbReference type="AlphaFoldDB" id="A0A387BCS2"/>
<evidence type="ECO:0000256" key="2">
    <source>
        <dbReference type="ARBA" id="ARBA00023002"/>
    </source>
</evidence>
<dbReference type="InterPro" id="IPR055170">
    <property type="entry name" value="GFO_IDH_MocA-like_dom"/>
</dbReference>
<keyword evidence="3" id="KW-0520">NAD</keyword>
<evidence type="ECO:0000313" key="7">
    <source>
        <dbReference type="Proteomes" id="UP000278886"/>
    </source>
</evidence>
<dbReference type="GO" id="GO:0016491">
    <property type="term" value="F:oxidoreductase activity"/>
    <property type="evidence" value="ECO:0007669"/>
    <property type="project" value="UniProtKB-KW"/>
</dbReference>
<evidence type="ECO:0000313" key="6">
    <source>
        <dbReference type="EMBL" id="AYF99478.1"/>
    </source>
</evidence>
<evidence type="ECO:0000256" key="1">
    <source>
        <dbReference type="ARBA" id="ARBA00010928"/>
    </source>
</evidence>
<evidence type="ECO:0000259" key="4">
    <source>
        <dbReference type="Pfam" id="PF01408"/>
    </source>
</evidence>
<dbReference type="EMBL" id="CP032630">
    <property type="protein sequence ID" value="AYF99478.1"/>
    <property type="molecule type" value="Genomic_DNA"/>
</dbReference>
<organism evidence="6 7">
    <name type="scientific">Protaetiibacter intestinalis</name>
    <dbReference type="NCBI Taxonomy" id="2419774"/>
    <lineage>
        <taxon>Bacteria</taxon>
        <taxon>Bacillati</taxon>
        <taxon>Actinomycetota</taxon>
        <taxon>Actinomycetes</taxon>
        <taxon>Micrococcales</taxon>
        <taxon>Microbacteriaceae</taxon>
        <taxon>Protaetiibacter</taxon>
    </lineage>
</organism>
<name>A0A387BCS2_9MICO</name>
<sequence length="323" mass="34599">MRRWGVLAPGAIARDWVDAVHRYTDQRVVAVASRSAPRAEAFAREHGIRTHYASYESLVADPEVDVVYIAAPHTEHRRLALLAIDAGKHVLVEKPMGVSAADALEIVLAARTAGVFAMEAMWSRFLPQTTIIRRLLDDGVLGAPAGAAATFAGRFEYDPHSRAFDPALGGGSLLDLGVYTLWWSQFVLGRPETISASGELAPTGVDADARVVLGYGPEVSASSFTSMTVELPITAMVAGSNGLKLEVEPFVGPGGFRLGRLDGGNAYWEDETGMRWRDGLAYQAAAVAQHLSDGLLEAPEHPLEATLDILSTIDEARRQLGAA</sequence>
<dbReference type="Pfam" id="PF01408">
    <property type="entry name" value="GFO_IDH_MocA"/>
    <property type="match status" value="1"/>
</dbReference>
<gene>
    <name evidence="6" type="ORF">D7I47_06550</name>
</gene>
<accession>A0A387BCS2</accession>
<dbReference type="GO" id="GO:0000166">
    <property type="term" value="F:nucleotide binding"/>
    <property type="evidence" value="ECO:0007669"/>
    <property type="project" value="InterPro"/>
</dbReference>
<comment type="similarity">
    <text evidence="1">Belongs to the Gfo/Idh/MocA family.</text>
</comment>
<dbReference type="PANTHER" id="PTHR22604:SF105">
    <property type="entry name" value="TRANS-1,2-DIHYDROBENZENE-1,2-DIOL DEHYDROGENASE"/>
    <property type="match status" value="1"/>
</dbReference>
<dbReference type="Proteomes" id="UP000278886">
    <property type="component" value="Chromosome"/>
</dbReference>
<proteinExistence type="inferred from homology"/>
<dbReference type="InterPro" id="IPR050984">
    <property type="entry name" value="Gfo/Idh/MocA_domain"/>
</dbReference>
<feature type="domain" description="GFO/IDH/MocA-like oxidoreductase" evidence="5">
    <location>
        <begin position="132"/>
        <end position="242"/>
    </location>
</feature>
<evidence type="ECO:0000256" key="3">
    <source>
        <dbReference type="ARBA" id="ARBA00023027"/>
    </source>
</evidence>
<dbReference type="SUPFAM" id="SSF51735">
    <property type="entry name" value="NAD(P)-binding Rossmann-fold domains"/>
    <property type="match status" value="1"/>
</dbReference>
<dbReference type="PANTHER" id="PTHR22604">
    <property type="entry name" value="OXIDOREDUCTASES"/>
    <property type="match status" value="1"/>
</dbReference>
<keyword evidence="7" id="KW-1185">Reference proteome</keyword>